<proteinExistence type="predicted"/>
<reference evidence="1" key="1">
    <citation type="journal article" date="2020" name="mSystems">
        <title>Genome- and Community-Level Interaction Insights into Carbon Utilization and Element Cycling Functions of Hydrothermarchaeota in Hydrothermal Sediment.</title>
        <authorList>
            <person name="Zhou Z."/>
            <person name="Liu Y."/>
            <person name="Xu W."/>
            <person name="Pan J."/>
            <person name="Luo Z.H."/>
            <person name="Li M."/>
        </authorList>
    </citation>
    <scope>NUCLEOTIDE SEQUENCE [LARGE SCALE GENOMIC DNA]</scope>
    <source>
        <strain evidence="1">SpSt-488</strain>
    </source>
</reference>
<organism evidence="1">
    <name type="scientific">candidate division WOR-3 bacterium</name>
    <dbReference type="NCBI Taxonomy" id="2052148"/>
    <lineage>
        <taxon>Bacteria</taxon>
        <taxon>Bacteria division WOR-3</taxon>
    </lineage>
</organism>
<accession>A0A7C4CDG6</accession>
<dbReference type="AlphaFoldDB" id="A0A7C4CDG6"/>
<protein>
    <recommendedName>
        <fullName evidence="2">2'-5' RNA ligase family protein</fullName>
    </recommendedName>
</protein>
<sequence length="183" mass="20265">MKPAQYMVVVLPKLDAEAELLRLRDRYGGQPDAIPPYVQLTGVFTPSDLSEAASVNEYVSKARRRLHAIAASFHSCFELGDKLLLKADQGAGELTALQREVAGPEPTSFLAVEELPRSDLVLGRFPDPMARTQVAAQVNRMGRVLGVIDALVILRIGPEDDWHITAQYPFGIGRVDYFERFLT</sequence>
<evidence type="ECO:0000313" key="1">
    <source>
        <dbReference type="EMBL" id="HGK28208.1"/>
    </source>
</evidence>
<gene>
    <name evidence="1" type="ORF">ENS41_04560</name>
</gene>
<comment type="caution">
    <text evidence="1">The sequence shown here is derived from an EMBL/GenBank/DDBJ whole genome shotgun (WGS) entry which is preliminary data.</text>
</comment>
<name>A0A7C4CDG6_UNCW3</name>
<dbReference type="EMBL" id="DSUT01000092">
    <property type="protein sequence ID" value="HGK28208.1"/>
    <property type="molecule type" value="Genomic_DNA"/>
</dbReference>
<evidence type="ECO:0008006" key="2">
    <source>
        <dbReference type="Google" id="ProtNLM"/>
    </source>
</evidence>